<dbReference type="Proteomes" id="UP000183208">
    <property type="component" value="Unassembled WGS sequence"/>
</dbReference>
<dbReference type="PANTHER" id="PTHR43737:SF1">
    <property type="entry name" value="DUF1501 DOMAIN-CONTAINING PROTEIN"/>
    <property type="match status" value="1"/>
</dbReference>
<proteinExistence type="predicted"/>
<dbReference type="AlphaFoldDB" id="A0A1M7JK98"/>
<feature type="signal peptide" evidence="1">
    <location>
        <begin position="1"/>
        <end position="24"/>
    </location>
</feature>
<evidence type="ECO:0000256" key="1">
    <source>
        <dbReference type="SAM" id="SignalP"/>
    </source>
</evidence>
<organism evidence="2 3">
    <name type="scientific">Bradyrhizobium lablabi</name>
    <dbReference type="NCBI Taxonomy" id="722472"/>
    <lineage>
        <taxon>Bacteria</taxon>
        <taxon>Pseudomonadati</taxon>
        <taxon>Pseudomonadota</taxon>
        <taxon>Alphaproteobacteria</taxon>
        <taxon>Hyphomicrobiales</taxon>
        <taxon>Nitrobacteraceae</taxon>
        <taxon>Bradyrhizobium</taxon>
    </lineage>
</organism>
<reference evidence="2 3" key="1">
    <citation type="submission" date="2016-10" db="EMBL/GenBank/DDBJ databases">
        <authorList>
            <person name="de Groot N.N."/>
        </authorList>
    </citation>
    <scope>NUCLEOTIDE SEQUENCE [LARGE SCALE GENOMIC DNA]</scope>
    <source>
        <strain evidence="2 3">GAS522</strain>
    </source>
</reference>
<sequence length="396" mass="43142">MNRRELIKAFAATASLTVAGRVWAAPSTDARLLVVFLRGAYDAANVVVPTGSDFYYASRPTLAIARPDAGNPNAALALNSDWGLHPALRDSLYPLWAKREIAFIPFAGPSDDTSRSHFETQDTIELGQAVGGSRDYRSGFMSRLAAELTRVKPIAFTDQLPLTFRGKAQIPNVGINAVGKPAIDDRQAKLIKQMYAHSDLASAVEEGFKVRDDVYRSISEEMTAANRGAVSPRGFELSARRIGRLMREQYNLGFVDVGGWDTHVNQGAAQGYLADRLGELGRALAGFAEEVGPAWRDTVVVTISEFGRTFRENGDRGTDHGHGSAYWVLGGGINGGRILGAQVKVEQANLFQNRDYPVLTDYRSLFAGLLQRMYGLQTASLERIFASTRPADLGIV</sequence>
<name>A0A1M7JK98_9BRAD</name>
<dbReference type="RefSeq" id="WP_074832829.1">
    <property type="nucleotide sequence ID" value="NZ_FNTI01000002.1"/>
</dbReference>
<dbReference type="OrthoDB" id="9779968at2"/>
<evidence type="ECO:0000313" key="3">
    <source>
        <dbReference type="Proteomes" id="UP000183208"/>
    </source>
</evidence>
<accession>A0A1M7JK98</accession>
<dbReference type="InterPro" id="IPR010869">
    <property type="entry name" value="DUF1501"/>
</dbReference>
<evidence type="ECO:0000313" key="2">
    <source>
        <dbReference type="EMBL" id="SEE77989.1"/>
    </source>
</evidence>
<protein>
    <submittedName>
        <fullName evidence="2">Uncharacterized conserved protein, DUF1501 family</fullName>
    </submittedName>
</protein>
<feature type="chain" id="PRO_5030032047" evidence="1">
    <location>
        <begin position="25"/>
        <end position="396"/>
    </location>
</feature>
<dbReference type="EMBL" id="FNTI01000002">
    <property type="protein sequence ID" value="SEE77989.1"/>
    <property type="molecule type" value="Genomic_DNA"/>
</dbReference>
<keyword evidence="1" id="KW-0732">Signal</keyword>
<gene>
    <name evidence="2" type="ORF">SAMN05444171_8011</name>
</gene>
<dbReference type="Pfam" id="PF07394">
    <property type="entry name" value="DUF1501"/>
    <property type="match status" value="1"/>
</dbReference>
<dbReference type="PANTHER" id="PTHR43737">
    <property type="entry name" value="BLL7424 PROTEIN"/>
    <property type="match status" value="1"/>
</dbReference>